<dbReference type="EMBL" id="CM056742">
    <property type="protein sequence ID" value="KAJ8678876.1"/>
    <property type="molecule type" value="Genomic_DNA"/>
</dbReference>
<keyword evidence="2" id="KW-1185">Reference proteome</keyword>
<gene>
    <name evidence="1" type="ORF">QAD02_014663</name>
</gene>
<protein>
    <submittedName>
        <fullName evidence="1">Uncharacterized protein</fullName>
    </submittedName>
</protein>
<reference evidence="1" key="1">
    <citation type="submission" date="2023-04" db="EMBL/GenBank/DDBJ databases">
        <title>A chromosome-level genome assembly of the parasitoid wasp Eretmocerus hayati.</title>
        <authorList>
            <person name="Zhong Y."/>
            <person name="Liu S."/>
            <person name="Liu Y."/>
        </authorList>
    </citation>
    <scope>NUCLEOTIDE SEQUENCE</scope>
    <source>
        <strain evidence="1">ZJU_SS_LIU_2023</strain>
    </source>
</reference>
<comment type="caution">
    <text evidence="1">The sequence shown here is derived from an EMBL/GenBank/DDBJ whole genome shotgun (WGS) entry which is preliminary data.</text>
</comment>
<evidence type="ECO:0000313" key="1">
    <source>
        <dbReference type="EMBL" id="KAJ8678876.1"/>
    </source>
</evidence>
<evidence type="ECO:0000313" key="2">
    <source>
        <dbReference type="Proteomes" id="UP001239111"/>
    </source>
</evidence>
<accession>A0ACC2P624</accession>
<proteinExistence type="predicted"/>
<organism evidence="1 2">
    <name type="scientific">Eretmocerus hayati</name>
    <dbReference type="NCBI Taxonomy" id="131215"/>
    <lineage>
        <taxon>Eukaryota</taxon>
        <taxon>Metazoa</taxon>
        <taxon>Ecdysozoa</taxon>
        <taxon>Arthropoda</taxon>
        <taxon>Hexapoda</taxon>
        <taxon>Insecta</taxon>
        <taxon>Pterygota</taxon>
        <taxon>Neoptera</taxon>
        <taxon>Endopterygota</taxon>
        <taxon>Hymenoptera</taxon>
        <taxon>Apocrita</taxon>
        <taxon>Proctotrupomorpha</taxon>
        <taxon>Chalcidoidea</taxon>
        <taxon>Aphelinidae</taxon>
        <taxon>Aphelininae</taxon>
        <taxon>Eretmocerus</taxon>
    </lineage>
</organism>
<dbReference type="Proteomes" id="UP001239111">
    <property type="component" value="Chromosome 2"/>
</dbReference>
<sequence length="104" mass="12406">MAYEDDYDVHFETAEWQTKWSETGSRLEDLKDRRRSHSWSSNPPYRYHHDFLSKYDNLVPDSAEGPRKFSSSILIRESLLNVPQLVTCFKTNQSKRRFGFENLD</sequence>
<name>A0ACC2P624_9HYME</name>